<organism evidence="1">
    <name type="scientific">freshwater metagenome</name>
    <dbReference type="NCBI Taxonomy" id="449393"/>
    <lineage>
        <taxon>unclassified sequences</taxon>
        <taxon>metagenomes</taxon>
        <taxon>ecological metagenomes</taxon>
    </lineage>
</organism>
<reference evidence="1" key="1">
    <citation type="submission" date="2020-05" db="EMBL/GenBank/DDBJ databases">
        <authorList>
            <person name="Chiriac C."/>
            <person name="Salcher M."/>
            <person name="Ghai R."/>
            <person name="Kavagutti S V."/>
        </authorList>
    </citation>
    <scope>NUCLEOTIDE SEQUENCE</scope>
</reference>
<dbReference type="AntiFam" id="ANF00100">
    <property type="entry name" value="Shadow ORF (opposite leuC)"/>
</dbReference>
<evidence type="ECO:0000313" key="1">
    <source>
        <dbReference type="EMBL" id="CAB5008450.1"/>
    </source>
</evidence>
<proteinExistence type="predicted"/>
<accession>A0A6J7PSD3</accession>
<gene>
    <name evidence="1" type="ORF">UFOPK3931_02670</name>
</gene>
<sequence length="122" mass="12969">MLDLAGADTERECTERAMRGGVAVAAHHGHAREGAPLFGSDHVHDALAGVAHREFDDAELLGVLAQHFHLTSRDRILEGEVDVRRGDVVVLGGDGEVGTTDGATGESQTIERLWAGDLVHEV</sequence>
<dbReference type="AlphaFoldDB" id="A0A6J7PSD3"/>
<dbReference type="EMBL" id="CAFBOL010000098">
    <property type="protein sequence ID" value="CAB5008450.1"/>
    <property type="molecule type" value="Genomic_DNA"/>
</dbReference>
<name>A0A6J7PSD3_9ZZZZ</name>
<protein>
    <submittedName>
        <fullName evidence="1">Unannotated protein</fullName>
    </submittedName>
</protein>